<dbReference type="EMBL" id="MFCA01000029">
    <property type="protein sequence ID" value="OGE01124.1"/>
    <property type="molecule type" value="Genomic_DNA"/>
</dbReference>
<name>A0A1F5HAC9_9BACT</name>
<dbReference type="GO" id="GO:0004822">
    <property type="term" value="F:isoleucine-tRNA ligase activity"/>
    <property type="evidence" value="ECO:0007669"/>
    <property type="project" value="UniProtKB-UniRule"/>
</dbReference>
<keyword evidence="5" id="KW-0648">Protein biosynthesis</keyword>
<accession>A0A1F5HAC9</accession>
<dbReference type="Pfam" id="PF19302">
    <property type="entry name" value="DUF5915"/>
    <property type="match status" value="1"/>
</dbReference>
<evidence type="ECO:0000313" key="12">
    <source>
        <dbReference type="EMBL" id="OGE01124.1"/>
    </source>
</evidence>
<dbReference type="SUPFAM" id="SSF47323">
    <property type="entry name" value="Anticodon-binding domain of a subclass of class I aminoacyl-tRNA synthetases"/>
    <property type="match status" value="1"/>
</dbReference>
<gene>
    <name evidence="12" type="ORF">A2196_00230</name>
</gene>
<dbReference type="EC" id="6.1.1.5" evidence="1 9"/>
<reference evidence="12 13" key="1">
    <citation type="journal article" date="2016" name="Nat. Commun.">
        <title>Thousands of microbial genomes shed light on interconnected biogeochemical processes in an aquifer system.</title>
        <authorList>
            <person name="Anantharaman K."/>
            <person name="Brown C.T."/>
            <person name="Hug L.A."/>
            <person name="Sharon I."/>
            <person name="Castelle C.J."/>
            <person name="Probst A.J."/>
            <person name="Thomas B.C."/>
            <person name="Singh A."/>
            <person name="Wilkins M.J."/>
            <person name="Karaoz U."/>
            <person name="Brodie E.L."/>
            <person name="Williams K.H."/>
            <person name="Hubbard S.S."/>
            <person name="Banfield J.F."/>
        </authorList>
    </citation>
    <scope>NUCLEOTIDE SEQUENCE [LARGE SCALE GENOMIC DNA]</scope>
</reference>
<dbReference type="InterPro" id="IPR014729">
    <property type="entry name" value="Rossmann-like_a/b/a_fold"/>
</dbReference>
<dbReference type="InterPro" id="IPR009008">
    <property type="entry name" value="Val/Leu/Ile-tRNA-synth_edit"/>
</dbReference>
<evidence type="ECO:0000256" key="5">
    <source>
        <dbReference type="ARBA" id="ARBA00022917"/>
    </source>
</evidence>
<dbReference type="InterPro" id="IPR002300">
    <property type="entry name" value="aa-tRNA-synth_Ia"/>
</dbReference>
<evidence type="ECO:0000256" key="8">
    <source>
        <dbReference type="ARBA" id="ARBA00048359"/>
    </source>
</evidence>
<dbReference type="Gene3D" id="1.10.730.10">
    <property type="entry name" value="Isoleucyl-tRNA Synthetase, Domain 1"/>
    <property type="match status" value="1"/>
</dbReference>
<dbReference type="SUPFAM" id="SSF52374">
    <property type="entry name" value="Nucleotidylyl transferase"/>
    <property type="match status" value="1"/>
</dbReference>
<evidence type="ECO:0000256" key="2">
    <source>
        <dbReference type="ARBA" id="ARBA00022598"/>
    </source>
</evidence>
<dbReference type="GO" id="GO:0005737">
    <property type="term" value="C:cytoplasm"/>
    <property type="evidence" value="ECO:0007669"/>
    <property type="project" value="UniProtKB-UniRule"/>
</dbReference>
<dbReference type="Pfam" id="PF08264">
    <property type="entry name" value="Anticodon_1"/>
    <property type="match status" value="1"/>
</dbReference>
<dbReference type="InterPro" id="IPR009080">
    <property type="entry name" value="tRNAsynth_Ia_anticodon-bd"/>
</dbReference>
<dbReference type="GO" id="GO:0002161">
    <property type="term" value="F:aminoacyl-tRNA deacylase activity"/>
    <property type="evidence" value="ECO:0007669"/>
    <property type="project" value="InterPro"/>
</dbReference>
<keyword evidence="3" id="KW-0547">Nucleotide-binding</keyword>
<evidence type="ECO:0000256" key="9">
    <source>
        <dbReference type="NCBIfam" id="TIGR00392"/>
    </source>
</evidence>
<dbReference type="GO" id="GO:0005524">
    <property type="term" value="F:ATP binding"/>
    <property type="evidence" value="ECO:0007669"/>
    <property type="project" value="UniProtKB-KW"/>
</dbReference>
<feature type="domain" description="Aminoacyl-tRNA synthetase class Ia" evidence="10">
    <location>
        <begin position="23"/>
        <end position="645"/>
    </location>
</feature>
<dbReference type="GO" id="GO:0006428">
    <property type="term" value="P:isoleucyl-tRNA aminoacylation"/>
    <property type="evidence" value="ECO:0007669"/>
    <property type="project" value="UniProtKB-UniRule"/>
</dbReference>
<keyword evidence="2 12" id="KW-0436">Ligase</keyword>
<proteinExistence type="predicted"/>
<dbReference type="InterPro" id="IPR002301">
    <property type="entry name" value="Ile-tRNA-ligase"/>
</dbReference>
<dbReference type="Gene3D" id="3.40.50.620">
    <property type="entry name" value="HUPs"/>
    <property type="match status" value="2"/>
</dbReference>
<comment type="catalytic activity">
    <reaction evidence="8">
        <text>tRNA(Ile) + L-isoleucine + ATP = L-isoleucyl-tRNA(Ile) + AMP + diphosphate</text>
        <dbReference type="Rhea" id="RHEA:11060"/>
        <dbReference type="Rhea" id="RHEA-COMP:9666"/>
        <dbReference type="Rhea" id="RHEA-COMP:9695"/>
        <dbReference type="ChEBI" id="CHEBI:30616"/>
        <dbReference type="ChEBI" id="CHEBI:33019"/>
        <dbReference type="ChEBI" id="CHEBI:58045"/>
        <dbReference type="ChEBI" id="CHEBI:78442"/>
        <dbReference type="ChEBI" id="CHEBI:78528"/>
        <dbReference type="ChEBI" id="CHEBI:456215"/>
        <dbReference type="EC" id="6.1.1.5"/>
    </reaction>
</comment>
<evidence type="ECO:0000256" key="4">
    <source>
        <dbReference type="ARBA" id="ARBA00022840"/>
    </source>
</evidence>
<evidence type="ECO:0000259" key="10">
    <source>
        <dbReference type="Pfam" id="PF00133"/>
    </source>
</evidence>
<dbReference type="PRINTS" id="PR00984">
    <property type="entry name" value="TRNASYNTHILE"/>
</dbReference>
<sequence length="971" mass="112230">MEKTRKFKPVDPKQDFVAMEKKLLDYWYENGIIEKYLKRNNPPAGGFNKKFSFLDGPITANNPMGVHHAWGRTYKDLWQRFYNMQGYQGRFQNGFDEQGLWIEVEVEKELGFKNKKDIEKFGISKFIDLCKERVKKYSQMQTEQSKRLGYFMDWQNSYHTSSDENNYAIWNFLKVCRQKGYLYKGRDSVPWCPRCGTAISQHEILTEEYQEITHKAVYVKYRVKELKSQRVKGKLFLLVWTTTPWTLPSNVAIAVNPELEYGLWTIDGESVILAVQRARIIGINQKSQKKFKGSELVGLPYQGVFDELPALNGVEHRVIKDKDLVTAEEGTGLVHIAPGAGEEDFDLAQKENLPVIESIDEGANYIDGFGDLTGQNAKDNPDLVIEKLKEKKALFKIENYQHRYPTCWRCKTELVWRVVNEWYIAMDRKSKDERLKTKDEMTLRQQMVDVAKEINWIPKFGLDRELDWLKNMHDWLISKKRYWGLALPIWECTKCPHFEVIGSKDELKQKAIEGWDEFEGKSPHRPQIDAVKIKCPKCGEVMSRVPDVGNVWLDAGIVPISTVPPSWYPADFITESFPGQFKNWFYSMIAMATVLKNSPPYKTVLGFATLLDEKGEEMHKSKGNAIEFNEAADKIGVDVMRWMYLRQNPVDNLLFGYHRADEVRRWFYLRLWNVYAFFVNYANTENWSPKASFQPLNVLDQWLLSRLKGNIKHIQEALGRYDAVDAIGNAEIFIIRDLSNWFVRRSRDRIGPTAENVQDKEDAYQALYIALSEYSKVLAPMVPFVSDEIYRNITGEPSVHLANWPDLEVLKSEPKIEEDMENAVKLASVIHAFRKMHEIKVRIPLVKITYQGPTQISSSVLEILKDEVNVKELVYEGILKGFEKEFAVSGNITHLKSAGNQVLAEGQAREIVRQIQQARKEAGCALDEQITVTLPSWPKDFEDLIKKETLAKAIIKGPELGIVRVKIDKSS</sequence>
<organism evidence="12 13">
    <name type="scientific">Candidatus Curtissbacteria bacterium RIFOXYA1_FULL_41_14</name>
    <dbReference type="NCBI Taxonomy" id="1797737"/>
    <lineage>
        <taxon>Bacteria</taxon>
        <taxon>Candidatus Curtissiibacteriota</taxon>
    </lineage>
</organism>
<evidence type="ECO:0000313" key="13">
    <source>
        <dbReference type="Proteomes" id="UP000176751"/>
    </source>
</evidence>
<evidence type="ECO:0000256" key="3">
    <source>
        <dbReference type="ARBA" id="ARBA00022741"/>
    </source>
</evidence>
<dbReference type="GO" id="GO:0000049">
    <property type="term" value="F:tRNA binding"/>
    <property type="evidence" value="ECO:0007669"/>
    <property type="project" value="InterPro"/>
</dbReference>
<comment type="caution">
    <text evidence="12">The sequence shown here is derived from an EMBL/GenBank/DDBJ whole genome shotgun (WGS) entry which is preliminary data.</text>
</comment>
<keyword evidence="4" id="KW-0067">ATP-binding</keyword>
<dbReference type="InterPro" id="IPR013155">
    <property type="entry name" value="M/V/L/I-tRNA-synth_anticd-bd"/>
</dbReference>
<protein>
    <recommendedName>
        <fullName evidence="1 9">Isoleucine--tRNA ligase</fullName>
        <ecNumber evidence="1 9">6.1.1.5</ecNumber>
    </recommendedName>
</protein>
<dbReference type="InterPro" id="IPR023586">
    <property type="entry name" value="Ile-tRNA-ligase_type2"/>
</dbReference>
<dbReference type="PANTHER" id="PTHR42780:SF1">
    <property type="entry name" value="ISOLEUCINE--TRNA LIGASE, CYTOPLASMIC"/>
    <property type="match status" value="1"/>
</dbReference>
<dbReference type="InterPro" id="IPR033709">
    <property type="entry name" value="Anticodon_Ile_ABEc"/>
</dbReference>
<dbReference type="SUPFAM" id="SSF50677">
    <property type="entry name" value="ValRS/IleRS/LeuRS editing domain"/>
    <property type="match status" value="1"/>
</dbReference>
<dbReference type="STRING" id="1797737.A2196_00230"/>
<dbReference type="Proteomes" id="UP000176751">
    <property type="component" value="Unassembled WGS sequence"/>
</dbReference>
<dbReference type="PANTHER" id="PTHR42780">
    <property type="entry name" value="SOLEUCYL-TRNA SYNTHETASE"/>
    <property type="match status" value="1"/>
</dbReference>
<dbReference type="NCBIfam" id="TIGR00392">
    <property type="entry name" value="ileS"/>
    <property type="match status" value="1"/>
</dbReference>
<keyword evidence="6" id="KW-0030">Aminoacyl-tRNA synthetase</keyword>
<comment type="function">
    <text evidence="7">Catalyzes the attachment of isoleucine to tRNA(Ile). As IleRS can inadvertently accommodate and process structurally similar amino acids such as valine, to avoid such errors it has two additional distinct tRNA(Ile)-dependent editing activities. One activity is designated as 'pretransfer' editing and involves the hydrolysis of activated Val-AMP. The other activity is designated 'posttransfer' editing and involves deacylation of mischarged Val-tRNA(Ile).</text>
</comment>
<feature type="domain" description="Methionyl/Valyl/Leucyl/Isoleucyl-tRNA synthetase anticodon-binding" evidence="11">
    <location>
        <begin position="700"/>
        <end position="845"/>
    </location>
</feature>
<dbReference type="AlphaFoldDB" id="A0A1F5HAC9"/>
<evidence type="ECO:0000256" key="1">
    <source>
        <dbReference type="ARBA" id="ARBA00013165"/>
    </source>
</evidence>
<dbReference type="Pfam" id="PF00133">
    <property type="entry name" value="tRNA-synt_1"/>
    <property type="match status" value="1"/>
</dbReference>
<evidence type="ECO:0000256" key="7">
    <source>
        <dbReference type="ARBA" id="ARBA00025217"/>
    </source>
</evidence>
<dbReference type="CDD" id="cd07961">
    <property type="entry name" value="Anticodon_Ia_Ile_ABEc"/>
    <property type="match status" value="1"/>
</dbReference>
<evidence type="ECO:0000256" key="6">
    <source>
        <dbReference type="ARBA" id="ARBA00023146"/>
    </source>
</evidence>
<evidence type="ECO:0000259" key="11">
    <source>
        <dbReference type="Pfam" id="PF08264"/>
    </source>
</evidence>